<protein>
    <submittedName>
        <fullName evidence="2">Uncharacterized protein</fullName>
    </submittedName>
</protein>
<dbReference type="RefSeq" id="XP_037224907.1">
    <property type="nucleotide sequence ID" value="XM_037356997.1"/>
</dbReference>
<dbReference type="EMBL" id="JACAZF010000001">
    <property type="protein sequence ID" value="KAF7314884.1"/>
    <property type="molecule type" value="Genomic_DNA"/>
</dbReference>
<dbReference type="GeneID" id="59339513"/>
<feature type="compositionally biased region" description="Acidic residues" evidence="1">
    <location>
        <begin position="131"/>
        <end position="142"/>
    </location>
</feature>
<name>A0A8H6TCN9_9AGAR</name>
<evidence type="ECO:0000313" key="3">
    <source>
        <dbReference type="Proteomes" id="UP000636479"/>
    </source>
</evidence>
<evidence type="ECO:0000256" key="1">
    <source>
        <dbReference type="SAM" id="MobiDB-lite"/>
    </source>
</evidence>
<reference evidence="2" key="1">
    <citation type="submission" date="2020-05" db="EMBL/GenBank/DDBJ databases">
        <title>Mycena genomes resolve the evolution of fungal bioluminescence.</title>
        <authorList>
            <person name="Tsai I.J."/>
        </authorList>
    </citation>
    <scope>NUCLEOTIDE SEQUENCE</scope>
    <source>
        <strain evidence="2">171206Taipei</strain>
    </source>
</reference>
<keyword evidence="3" id="KW-1185">Reference proteome</keyword>
<accession>A0A8H6TCN9</accession>
<gene>
    <name evidence="2" type="ORF">MIND_00002100</name>
</gene>
<feature type="region of interest" description="Disordered" evidence="1">
    <location>
        <begin position="113"/>
        <end position="153"/>
    </location>
</feature>
<sequence length="153" mass="17024">MPRFEFDNGIVHITIDIQQPPLDRGLLDKGLKDRLDTFRTFVPAGDPRWLEVERLGLKDLDKVIDLGLEYCYRDSDVDKKLAAMAGVVEKLTGLASVAGILENLTEMLHAIETGEIGPGPPARVNARAAEESDWEEESDDEGEPGRGRPTRRQ</sequence>
<dbReference type="Proteomes" id="UP000636479">
    <property type="component" value="Unassembled WGS sequence"/>
</dbReference>
<proteinExistence type="predicted"/>
<organism evidence="2 3">
    <name type="scientific">Mycena indigotica</name>
    <dbReference type="NCBI Taxonomy" id="2126181"/>
    <lineage>
        <taxon>Eukaryota</taxon>
        <taxon>Fungi</taxon>
        <taxon>Dikarya</taxon>
        <taxon>Basidiomycota</taxon>
        <taxon>Agaricomycotina</taxon>
        <taxon>Agaricomycetes</taxon>
        <taxon>Agaricomycetidae</taxon>
        <taxon>Agaricales</taxon>
        <taxon>Marasmiineae</taxon>
        <taxon>Mycenaceae</taxon>
        <taxon>Mycena</taxon>
    </lineage>
</organism>
<comment type="caution">
    <text evidence="2">The sequence shown here is derived from an EMBL/GenBank/DDBJ whole genome shotgun (WGS) entry which is preliminary data.</text>
</comment>
<evidence type="ECO:0000313" key="2">
    <source>
        <dbReference type="EMBL" id="KAF7314884.1"/>
    </source>
</evidence>
<dbReference type="AlphaFoldDB" id="A0A8H6TCN9"/>